<comment type="subcellular location">
    <subcellularLocation>
        <location evidence="1 15">Mitochondrion membrane</location>
        <topology evidence="1 15">Multi-pass membrane protein</topology>
    </subcellularLocation>
</comment>
<dbReference type="EC" id="7.1.1.2" evidence="3 15"/>
<keyword evidence="11 15" id="KW-0520">NAD</keyword>
<evidence type="ECO:0000256" key="8">
    <source>
        <dbReference type="ARBA" id="ARBA00022967"/>
    </source>
</evidence>
<organism evidence="17">
    <name type="scientific">Champsodon cf. snyderi CBM-ZF 10876</name>
    <dbReference type="NCBI Taxonomy" id="270612"/>
    <lineage>
        <taxon>Eukaryota</taxon>
        <taxon>Metazoa</taxon>
        <taxon>Chordata</taxon>
        <taxon>Craniata</taxon>
        <taxon>Vertebrata</taxon>
        <taxon>Euteleostomi</taxon>
        <taxon>Actinopterygii</taxon>
        <taxon>Neopterygii</taxon>
        <taxon>Teleostei</taxon>
        <taxon>Neoteleostei</taxon>
        <taxon>Acanthomorphata</taxon>
        <taxon>Eupercaria</taxon>
        <taxon>Acropomatiformes</taxon>
        <taxon>Champsodontidae</taxon>
        <taxon>Champsodon</taxon>
    </lineage>
</organism>
<dbReference type="InterPro" id="IPR042106">
    <property type="entry name" value="Nuo/plastoQ_OxRdtase_6_NuoJ"/>
</dbReference>
<feature type="chain" id="PRO_5004601275" description="NADH-ubiquinone oxidoreductase chain 6" evidence="16">
    <location>
        <begin position="20"/>
        <end position="173"/>
    </location>
</feature>
<evidence type="ECO:0000256" key="9">
    <source>
        <dbReference type="ARBA" id="ARBA00022982"/>
    </source>
</evidence>
<keyword evidence="5 15" id="KW-0813">Transport</keyword>
<dbReference type="InterPro" id="IPR001457">
    <property type="entry name" value="NADH_UbQ/plastoQ_OxRdtase_su6"/>
</dbReference>
<evidence type="ECO:0000256" key="15">
    <source>
        <dbReference type="RuleBase" id="RU004430"/>
    </source>
</evidence>
<evidence type="ECO:0000256" key="2">
    <source>
        <dbReference type="ARBA" id="ARBA00005698"/>
    </source>
</evidence>
<dbReference type="GeneID" id="17099012"/>
<feature type="transmembrane region" description="Helical" evidence="15">
    <location>
        <begin position="29"/>
        <end position="46"/>
    </location>
</feature>
<keyword evidence="15" id="KW-0830">Ubiquinone</keyword>
<dbReference type="Pfam" id="PF00499">
    <property type="entry name" value="Oxidored_q3"/>
    <property type="match status" value="1"/>
</dbReference>
<gene>
    <name evidence="17" type="primary">ND6</name>
</gene>
<reference evidence="17" key="1">
    <citation type="journal article" date="2013" name="PLoS ONE">
        <title>Evolutionary origin of the scombridae (tunas and mackerels): members of a paleogene adaptive radiation with 14 other pelagic fish families.</title>
        <authorList>
            <person name="Miya M."/>
            <person name="Friedman M."/>
            <person name="Satoh T.P."/>
            <person name="Takeshima H."/>
            <person name="Sado T."/>
            <person name="Iwasaki W."/>
            <person name="Yamanoue Y."/>
            <person name="Nakatani M."/>
            <person name="Mabuchi K."/>
            <person name="Inoue J.G."/>
            <person name="Poulsen J.Y."/>
            <person name="Fukunaga T."/>
            <person name="Sato Y."/>
            <person name="Nishida M."/>
        </authorList>
    </citation>
    <scope>NUCLEOTIDE SEQUENCE</scope>
</reference>
<comment type="catalytic activity">
    <reaction evidence="14 15">
        <text>a ubiquinone + NADH + 5 H(+)(in) = a ubiquinol + NAD(+) + 4 H(+)(out)</text>
        <dbReference type="Rhea" id="RHEA:29091"/>
        <dbReference type="Rhea" id="RHEA-COMP:9565"/>
        <dbReference type="Rhea" id="RHEA-COMP:9566"/>
        <dbReference type="ChEBI" id="CHEBI:15378"/>
        <dbReference type="ChEBI" id="CHEBI:16389"/>
        <dbReference type="ChEBI" id="CHEBI:17976"/>
        <dbReference type="ChEBI" id="CHEBI:57540"/>
        <dbReference type="ChEBI" id="CHEBI:57945"/>
        <dbReference type="EC" id="7.1.1.2"/>
    </reaction>
</comment>
<name>T2HVQ0_9TELE</name>
<comment type="function">
    <text evidence="15">Core subunit of the mitochondrial membrane respiratory chain NADH dehydrogenase (Complex I) which catalyzes electron transfer from NADH through the respiratory chain, using ubiquinone as an electron acceptor. Essential for the catalytic activity and assembly of complex I.</text>
</comment>
<dbReference type="GO" id="GO:0031966">
    <property type="term" value="C:mitochondrial membrane"/>
    <property type="evidence" value="ECO:0007669"/>
    <property type="project" value="UniProtKB-SubCell"/>
</dbReference>
<evidence type="ECO:0000256" key="3">
    <source>
        <dbReference type="ARBA" id="ARBA00012944"/>
    </source>
</evidence>
<evidence type="ECO:0000256" key="13">
    <source>
        <dbReference type="ARBA" id="ARBA00023136"/>
    </source>
</evidence>
<dbReference type="CTD" id="4541"/>
<keyword evidence="12 15" id="KW-0496">Mitochondrion</keyword>
<keyword evidence="7 15" id="KW-0812">Transmembrane</keyword>
<keyword evidence="8 15" id="KW-1278">Translocase</keyword>
<dbReference type="InterPro" id="IPR050269">
    <property type="entry name" value="ComplexI_Subunit6"/>
</dbReference>
<evidence type="ECO:0000256" key="7">
    <source>
        <dbReference type="ARBA" id="ARBA00022692"/>
    </source>
</evidence>
<dbReference type="GO" id="GO:0008137">
    <property type="term" value="F:NADH dehydrogenase (ubiquinone) activity"/>
    <property type="evidence" value="ECO:0007669"/>
    <property type="project" value="UniProtKB-UniRule"/>
</dbReference>
<evidence type="ECO:0000256" key="11">
    <source>
        <dbReference type="ARBA" id="ARBA00023027"/>
    </source>
</evidence>
<evidence type="ECO:0000256" key="6">
    <source>
        <dbReference type="ARBA" id="ARBA00022660"/>
    </source>
</evidence>
<dbReference type="PANTHER" id="PTHR11435:SF1">
    <property type="entry name" value="NADH-UBIQUINONE OXIDOREDUCTASE CHAIN 6"/>
    <property type="match status" value="1"/>
</dbReference>
<evidence type="ECO:0000256" key="1">
    <source>
        <dbReference type="ARBA" id="ARBA00004225"/>
    </source>
</evidence>
<evidence type="ECO:0000313" key="17">
    <source>
        <dbReference type="EMBL" id="BAN83373.1"/>
    </source>
</evidence>
<keyword evidence="10 15" id="KW-1133">Transmembrane helix</keyword>
<evidence type="ECO:0000256" key="4">
    <source>
        <dbReference type="ARBA" id="ARBA00021095"/>
    </source>
</evidence>
<keyword evidence="6 15" id="KW-0679">Respiratory chain</keyword>
<keyword evidence="16" id="KW-0732">Signal</keyword>
<dbReference type="PANTHER" id="PTHR11435">
    <property type="entry name" value="NADH UBIQUINONE OXIDOREDUCTASE SUBUNIT ND6"/>
    <property type="match status" value="1"/>
</dbReference>
<sequence length="173" mass="18640">MAVFTYLLLFGFVFGVVLTVSNPAPHLAAFGLVFSACVGCVVLMYYGSSFLCLILFLIYLGGMLVVFAYCVSLAADPYPEGWGNLSVTANIIVYMLGLVFVGLWYYGECFGGSWVPIYEREMCAVISPDPVGVSVLYDSGGGMMVLGAWALLTTLFVVFQLSRGGWQGALRAV</sequence>
<evidence type="ECO:0000256" key="16">
    <source>
        <dbReference type="SAM" id="SignalP"/>
    </source>
</evidence>
<accession>T2HVQ0</accession>
<feature type="signal peptide" evidence="16">
    <location>
        <begin position="1"/>
        <end position="19"/>
    </location>
</feature>
<proteinExistence type="inferred from homology"/>
<feature type="transmembrane region" description="Helical" evidence="15">
    <location>
        <begin position="143"/>
        <end position="161"/>
    </location>
</feature>
<feature type="transmembrane region" description="Helical" evidence="15">
    <location>
        <begin position="87"/>
        <end position="106"/>
    </location>
</feature>
<dbReference type="RefSeq" id="YP_008593431.1">
    <property type="nucleotide sequence ID" value="NC_022483.1"/>
</dbReference>
<feature type="transmembrane region" description="Helical" evidence="15">
    <location>
        <begin position="53"/>
        <end position="75"/>
    </location>
</feature>
<evidence type="ECO:0000256" key="10">
    <source>
        <dbReference type="ARBA" id="ARBA00022989"/>
    </source>
</evidence>
<evidence type="ECO:0000256" key="12">
    <source>
        <dbReference type="ARBA" id="ARBA00023128"/>
    </source>
</evidence>
<evidence type="ECO:0000256" key="14">
    <source>
        <dbReference type="ARBA" id="ARBA00049551"/>
    </source>
</evidence>
<geneLocation type="mitochondrion" evidence="17"/>
<evidence type="ECO:0000256" key="5">
    <source>
        <dbReference type="ARBA" id="ARBA00022448"/>
    </source>
</evidence>
<dbReference type="AlphaFoldDB" id="T2HVQ0"/>
<dbReference type="Gene3D" id="1.20.120.1200">
    <property type="entry name" value="NADH-ubiquinone/plastoquinone oxidoreductase chain 6, subunit NuoJ"/>
    <property type="match status" value="1"/>
</dbReference>
<protein>
    <recommendedName>
        <fullName evidence="4 15">NADH-ubiquinone oxidoreductase chain 6</fullName>
        <ecNumber evidence="3 15">7.1.1.2</ecNumber>
    </recommendedName>
</protein>
<dbReference type="EMBL" id="AP006815">
    <property type="protein sequence ID" value="BAN83373.1"/>
    <property type="molecule type" value="Genomic_DNA"/>
</dbReference>
<comment type="similarity">
    <text evidence="2 15">Belongs to the complex I subunit 6 family.</text>
</comment>
<keyword evidence="13 15" id="KW-0472">Membrane</keyword>
<keyword evidence="9 15" id="KW-0249">Electron transport</keyword>